<dbReference type="GO" id="GO:0016020">
    <property type="term" value="C:membrane"/>
    <property type="evidence" value="ECO:0007669"/>
    <property type="project" value="UniProtKB-SubCell"/>
</dbReference>
<keyword evidence="3 6" id="KW-1133">Transmembrane helix</keyword>
<dbReference type="Proteomes" id="UP000595140">
    <property type="component" value="Unassembled WGS sequence"/>
</dbReference>
<evidence type="ECO:0000313" key="8">
    <source>
        <dbReference type="EMBL" id="VFR01450.1"/>
    </source>
</evidence>
<dbReference type="AlphaFoldDB" id="A0A484NK98"/>
<evidence type="ECO:0000256" key="3">
    <source>
        <dbReference type="ARBA" id="ARBA00022989"/>
    </source>
</evidence>
<dbReference type="OrthoDB" id="506011at2759"/>
<dbReference type="InterPro" id="IPR042512">
    <property type="entry name" value="TLCD5"/>
</dbReference>
<dbReference type="InterPro" id="IPR006634">
    <property type="entry name" value="TLC-dom"/>
</dbReference>
<dbReference type="EMBL" id="OOIL02006764">
    <property type="protein sequence ID" value="VFR01450.1"/>
    <property type="molecule type" value="Genomic_DNA"/>
</dbReference>
<evidence type="ECO:0000259" key="7">
    <source>
        <dbReference type="PROSITE" id="PS50922"/>
    </source>
</evidence>
<evidence type="ECO:0000256" key="1">
    <source>
        <dbReference type="ARBA" id="ARBA00004141"/>
    </source>
</evidence>
<proteinExistence type="predicted"/>
<dbReference type="PROSITE" id="PS50922">
    <property type="entry name" value="TLC"/>
    <property type="match status" value="1"/>
</dbReference>
<reference evidence="8 9" key="1">
    <citation type="submission" date="2018-04" db="EMBL/GenBank/DDBJ databases">
        <authorList>
            <person name="Vogel A."/>
        </authorList>
    </citation>
    <scope>NUCLEOTIDE SEQUENCE [LARGE SCALE GENOMIC DNA]</scope>
</reference>
<sequence length="102" mass="11719">MVAALWVTEASSPFLHMREFLKELGYRDTYLNLAADICFAVIFSFARMIVGSYLVYATLSADNPILIQAMAVGLLVVSVFWFFKILRMMVYKLSKRKPKKNK</sequence>
<keyword evidence="9" id="KW-1185">Reference proteome</keyword>
<name>A0A484NK98_9ASTE</name>
<organism evidence="8 9">
    <name type="scientific">Cuscuta campestris</name>
    <dbReference type="NCBI Taxonomy" id="132261"/>
    <lineage>
        <taxon>Eukaryota</taxon>
        <taxon>Viridiplantae</taxon>
        <taxon>Streptophyta</taxon>
        <taxon>Embryophyta</taxon>
        <taxon>Tracheophyta</taxon>
        <taxon>Spermatophyta</taxon>
        <taxon>Magnoliopsida</taxon>
        <taxon>eudicotyledons</taxon>
        <taxon>Gunneridae</taxon>
        <taxon>Pentapetalae</taxon>
        <taxon>asterids</taxon>
        <taxon>lamiids</taxon>
        <taxon>Solanales</taxon>
        <taxon>Convolvulaceae</taxon>
        <taxon>Cuscuteae</taxon>
        <taxon>Cuscuta</taxon>
        <taxon>Cuscuta subgen. Grammica</taxon>
        <taxon>Cuscuta sect. Cleistogrammica</taxon>
    </lineage>
</organism>
<comment type="subcellular location">
    <subcellularLocation>
        <location evidence="1">Membrane</location>
        <topology evidence="1">Multi-pass membrane protein</topology>
    </subcellularLocation>
</comment>
<evidence type="ECO:0000256" key="4">
    <source>
        <dbReference type="ARBA" id="ARBA00023136"/>
    </source>
</evidence>
<evidence type="ECO:0000313" key="9">
    <source>
        <dbReference type="Proteomes" id="UP000595140"/>
    </source>
</evidence>
<accession>A0A484NK98</accession>
<dbReference type="PANTHER" id="PTHR31898">
    <property type="entry name" value="TRANSMEMBRANE PROTEIN 136"/>
    <property type="match status" value="1"/>
</dbReference>
<dbReference type="PANTHER" id="PTHR31898:SF1">
    <property type="entry name" value="TLC DOMAIN-CONTAINING PROTEIN 5"/>
    <property type="match status" value="1"/>
</dbReference>
<feature type="domain" description="TLC" evidence="7">
    <location>
        <begin position="1"/>
        <end position="94"/>
    </location>
</feature>
<evidence type="ECO:0000256" key="6">
    <source>
        <dbReference type="SAM" id="Phobius"/>
    </source>
</evidence>
<keyword evidence="4 5" id="KW-0472">Membrane</keyword>
<gene>
    <name evidence="8" type="ORF">CCAM_LOCUS43225</name>
</gene>
<keyword evidence="2 5" id="KW-0812">Transmembrane</keyword>
<evidence type="ECO:0000256" key="2">
    <source>
        <dbReference type="ARBA" id="ARBA00022692"/>
    </source>
</evidence>
<dbReference type="Pfam" id="PF03798">
    <property type="entry name" value="TRAM_LAG1_CLN8"/>
    <property type="match status" value="1"/>
</dbReference>
<feature type="transmembrane region" description="Helical" evidence="6">
    <location>
        <begin position="65"/>
        <end position="86"/>
    </location>
</feature>
<feature type="transmembrane region" description="Helical" evidence="6">
    <location>
        <begin position="37"/>
        <end position="59"/>
    </location>
</feature>
<protein>
    <recommendedName>
        <fullName evidence="7">TLC domain-containing protein</fullName>
    </recommendedName>
</protein>
<evidence type="ECO:0000256" key="5">
    <source>
        <dbReference type="PROSITE-ProRule" id="PRU00205"/>
    </source>
</evidence>